<evidence type="ECO:0000313" key="5">
    <source>
        <dbReference type="EMBL" id="QEA40852.1"/>
    </source>
</evidence>
<dbReference type="InterPro" id="IPR028082">
    <property type="entry name" value="Peripla_BP_I"/>
</dbReference>
<dbReference type="GO" id="GO:0003700">
    <property type="term" value="F:DNA-binding transcription factor activity"/>
    <property type="evidence" value="ECO:0007669"/>
    <property type="project" value="TreeGrafter"/>
</dbReference>
<dbReference type="OrthoDB" id="5171752at2"/>
<keyword evidence="6" id="KW-1185">Reference proteome</keyword>
<dbReference type="Proteomes" id="UP000321272">
    <property type="component" value="Chromosome"/>
</dbReference>
<organism evidence="5 6">
    <name type="scientific">Pistricoccus aurantiacus</name>
    <dbReference type="NCBI Taxonomy" id="1883414"/>
    <lineage>
        <taxon>Bacteria</taxon>
        <taxon>Pseudomonadati</taxon>
        <taxon>Pseudomonadota</taxon>
        <taxon>Gammaproteobacteria</taxon>
        <taxon>Oceanospirillales</taxon>
        <taxon>Halomonadaceae</taxon>
        <taxon>Pistricoccus</taxon>
    </lineage>
</organism>
<keyword evidence="2 5" id="KW-0238">DNA-binding</keyword>
<dbReference type="Pfam" id="PF13377">
    <property type="entry name" value="Peripla_BP_3"/>
    <property type="match status" value="1"/>
</dbReference>
<name>A0A5B8SUH0_9GAMM</name>
<dbReference type="KEGG" id="paur:FGL86_07235"/>
<dbReference type="EMBL" id="CP042382">
    <property type="protein sequence ID" value="QEA40852.1"/>
    <property type="molecule type" value="Genomic_DNA"/>
</dbReference>
<evidence type="ECO:0000256" key="1">
    <source>
        <dbReference type="ARBA" id="ARBA00023015"/>
    </source>
</evidence>
<keyword evidence="1" id="KW-0805">Transcription regulation</keyword>
<dbReference type="GO" id="GO:0000976">
    <property type="term" value="F:transcription cis-regulatory region binding"/>
    <property type="evidence" value="ECO:0007669"/>
    <property type="project" value="TreeGrafter"/>
</dbReference>
<dbReference type="SUPFAM" id="SSF53822">
    <property type="entry name" value="Periplasmic binding protein-like I"/>
    <property type="match status" value="1"/>
</dbReference>
<dbReference type="CDD" id="cd06279">
    <property type="entry name" value="PBP1_LacI-like"/>
    <property type="match status" value="1"/>
</dbReference>
<dbReference type="InterPro" id="IPR000843">
    <property type="entry name" value="HTH_LacI"/>
</dbReference>
<keyword evidence="3" id="KW-0804">Transcription</keyword>
<gene>
    <name evidence="5" type="ORF">FGL86_07235</name>
</gene>
<dbReference type="InterPro" id="IPR046335">
    <property type="entry name" value="LacI/GalR-like_sensor"/>
</dbReference>
<evidence type="ECO:0000256" key="3">
    <source>
        <dbReference type="ARBA" id="ARBA00023163"/>
    </source>
</evidence>
<accession>A0A5B8SUH0</accession>
<protein>
    <submittedName>
        <fullName evidence="5">LacI family DNA-binding transcriptional regulator</fullName>
    </submittedName>
</protein>
<evidence type="ECO:0000259" key="4">
    <source>
        <dbReference type="PROSITE" id="PS50932"/>
    </source>
</evidence>
<feature type="domain" description="HTH lacI-type" evidence="4">
    <location>
        <begin position="1"/>
        <end position="56"/>
    </location>
</feature>
<dbReference type="CDD" id="cd01392">
    <property type="entry name" value="HTH_LacI"/>
    <property type="match status" value="1"/>
</dbReference>
<dbReference type="PROSITE" id="PS50932">
    <property type="entry name" value="HTH_LACI_2"/>
    <property type="match status" value="1"/>
</dbReference>
<evidence type="ECO:0000313" key="6">
    <source>
        <dbReference type="Proteomes" id="UP000321272"/>
    </source>
</evidence>
<dbReference type="PANTHER" id="PTHR30146:SF138">
    <property type="entry name" value="TRANSCRIPTIONAL REGULATORY PROTEIN"/>
    <property type="match status" value="1"/>
</dbReference>
<dbReference type="InterPro" id="IPR010982">
    <property type="entry name" value="Lambda_DNA-bd_dom_sf"/>
</dbReference>
<evidence type="ECO:0000256" key="2">
    <source>
        <dbReference type="ARBA" id="ARBA00023125"/>
    </source>
</evidence>
<sequence length="346" mass="37768">MTLKELATRLDISTATVSNAFNRPDQLSTALRDRILREAKTLGYSGPDATARSLRTGRSRIVAVVLAESLTYSLNDAVASELLSGIAEVLDAHGRTLLLVSGRQHANRIPDSASMADGFIIYGLLPNRKMLADLPSRRPFVAIDYDLEGCPTVHVNNEQASYAIACHALAHLPQRPAVISLRLTKHPCNGRISAEQELLAASQTITHCRLQGFQRAFERYAIDPASVPMWNIEENTFAVCMPVIEEILDLPEGQRPTLLLCMSDRIALTALTLAEQRGLRVPDDLCITGFDGIAEGQYRAPRLTTVRQDSLAKGRLAASMILGKEPMTTTWLETELILGATCPPSA</sequence>
<proteinExistence type="predicted"/>
<dbReference type="SMART" id="SM00354">
    <property type="entry name" value="HTH_LACI"/>
    <property type="match status" value="1"/>
</dbReference>
<reference evidence="5 6" key="1">
    <citation type="submission" date="2019-06" db="EMBL/GenBank/DDBJ databases">
        <title>Genome analyses of bacteria isolated from kimchi.</title>
        <authorList>
            <person name="Lee S."/>
            <person name="Ahn S."/>
            <person name="Roh S."/>
        </authorList>
    </citation>
    <scope>NUCLEOTIDE SEQUENCE [LARGE SCALE GENOMIC DNA]</scope>
    <source>
        <strain evidence="5 6">CBA4606</strain>
    </source>
</reference>
<dbReference type="Gene3D" id="3.40.50.2300">
    <property type="match status" value="2"/>
</dbReference>
<dbReference type="AlphaFoldDB" id="A0A5B8SUH0"/>
<dbReference type="SUPFAM" id="SSF47413">
    <property type="entry name" value="lambda repressor-like DNA-binding domains"/>
    <property type="match status" value="1"/>
</dbReference>
<dbReference type="Gene3D" id="1.10.260.40">
    <property type="entry name" value="lambda repressor-like DNA-binding domains"/>
    <property type="match status" value="1"/>
</dbReference>
<dbReference type="PANTHER" id="PTHR30146">
    <property type="entry name" value="LACI-RELATED TRANSCRIPTIONAL REPRESSOR"/>
    <property type="match status" value="1"/>
</dbReference>